<reference evidence="1" key="1">
    <citation type="submission" date="2023-03" db="EMBL/GenBank/DDBJ databases">
        <title>Massive genome expansion in bonnet fungi (Mycena s.s.) driven by repeated elements and novel gene families across ecological guilds.</title>
        <authorList>
            <consortium name="Lawrence Berkeley National Laboratory"/>
            <person name="Harder C.B."/>
            <person name="Miyauchi S."/>
            <person name="Viragh M."/>
            <person name="Kuo A."/>
            <person name="Thoen E."/>
            <person name="Andreopoulos B."/>
            <person name="Lu D."/>
            <person name="Skrede I."/>
            <person name="Drula E."/>
            <person name="Henrissat B."/>
            <person name="Morin E."/>
            <person name="Kohler A."/>
            <person name="Barry K."/>
            <person name="LaButti K."/>
            <person name="Morin E."/>
            <person name="Salamov A."/>
            <person name="Lipzen A."/>
            <person name="Mereny Z."/>
            <person name="Hegedus B."/>
            <person name="Baldrian P."/>
            <person name="Stursova M."/>
            <person name="Weitz H."/>
            <person name="Taylor A."/>
            <person name="Grigoriev I.V."/>
            <person name="Nagy L.G."/>
            <person name="Martin F."/>
            <person name="Kauserud H."/>
        </authorList>
    </citation>
    <scope>NUCLEOTIDE SEQUENCE</scope>
    <source>
        <strain evidence="1">9144</strain>
    </source>
</reference>
<sequence>MGQYWMIINLDKRECHDMGKLGEYFFRGYPSARLNSSLHCLEPTFLPDTVKRYRPGELLSPAEMYPTTLVNLPVETIHEIHAHIDGFHDLLFLSATCQVLWEIGRGEMHRRVIELAGTYSWAGDRIICVGDYLRNDDIPASLLSAEEEDFLSTREENEEELNLFNYPQTEIHSPYRKDAALARLLDRCIPYLNDLDALVISQLRDFKSLKQPAPRVLRNLTRQQYVRESAILELQNEYDDIGFGEVVLCRICLSSDPMTSMSQRYAGDIHRGVWAGDRFDVVSAEWLVTGAASGWTDVSNEVLKEVEEIWIAEYG</sequence>
<feature type="non-terminal residue" evidence="1">
    <location>
        <position position="315"/>
    </location>
</feature>
<evidence type="ECO:0008006" key="3">
    <source>
        <dbReference type="Google" id="ProtNLM"/>
    </source>
</evidence>
<name>A0AAD6UW23_9AGAR</name>
<dbReference type="EMBL" id="JARJCW010000086">
    <property type="protein sequence ID" value="KAJ7196046.1"/>
    <property type="molecule type" value="Genomic_DNA"/>
</dbReference>
<accession>A0AAD6UW23</accession>
<keyword evidence="2" id="KW-1185">Reference proteome</keyword>
<organism evidence="1 2">
    <name type="scientific">Mycena pura</name>
    <dbReference type="NCBI Taxonomy" id="153505"/>
    <lineage>
        <taxon>Eukaryota</taxon>
        <taxon>Fungi</taxon>
        <taxon>Dikarya</taxon>
        <taxon>Basidiomycota</taxon>
        <taxon>Agaricomycotina</taxon>
        <taxon>Agaricomycetes</taxon>
        <taxon>Agaricomycetidae</taxon>
        <taxon>Agaricales</taxon>
        <taxon>Marasmiineae</taxon>
        <taxon>Mycenaceae</taxon>
        <taxon>Mycena</taxon>
    </lineage>
</organism>
<protein>
    <recommendedName>
        <fullName evidence="3">F-box domain-containing protein</fullName>
    </recommendedName>
</protein>
<dbReference type="AlphaFoldDB" id="A0AAD6UW23"/>
<gene>
    <name evidence="1" type="ORF">GGX14DRAFT_673708</name>
</gene>
<evidence type="ECO:0000313" key="1">
    <source>
        <dbReference type="EMBL" id="KAJ7196046.1"/>
    </source>
</evidence>
<dbReference type="Proteomes" id="UP001219525">
    <property type="component" value="Unassembled WGS sequence"/>
</dbReference>
<comment type="caution">
    <text evidence="1">The sequence shown here is derived from an EMBL/GenBank/DDBJ whole genome shotgun (WGS) entry which is preliminary data.</text>
</comment>
<evidence type="ECO:0000313" key="2">
    <source>
        <dbReference type="Proteomes" id="UP001219525"/>
    </source>
</evidence>
<proteinExistence type="predicted"/>